<keyword evidence="2" id="KW-1185">Reference proteome</keyword>
<organism evidence="1 2">
    <name type="scientific">Multifurca ochricompacta</name>
    <dbReference type="NCBI Taxonomy" id="376703"/>
    <lineage>
        <taxon>Eukaryota</taxon>
        <taxon>Fungi</taxon>
        <taxon>Dikarya</taxon>
        <taxon>Basidiomycota</taxon>
        <taxon>Agaricomycotina</taxon>
        <taxon>Agaricomycetes</taxon>
        <taxon>Russulales</taxon>
        <taxon>Russulaceae</taxon>
        <taxon>Multifurca</taxon>
    </lineage>
</organism>
<proteinExistence type="predicted"/>
<gene>
    <name evidence="1" type="ORF">B0F90DRAFT_726323</name>
</gene>
<name>A0AAD4QRE9_9AGAM</name>
<sequence length="171" mass="20045">MAIAIKSKHEVIVKFTRRYFPHFHEFCVRDGLAPELLGYGYGWHVVMIEWIDNEESKIECYLSKYLGKWLKDFRQLVGAFHRKGWVHGDPRDAILIINKKNPKKIMLVDFDWGGDLISGPVWYPTALLHGELVRGVRMIYGSRRTKERDDSFLEFTLGKLQGEEETRMDIS</sequence>
<reference evidence="1" key="1">
    <citation type="journal article" date="2022" name="New Phytol.">
        <title>Evolutionary transition to the ectomycorrhizal habit in the genomes of a hyperdiverse lineage of mushroom-forming fungi.</title>
        <authorList>
            <person name="Looney B."/>
            <person name="Miyauchi S."/>
            <person name="Morin E."/>
            <person name="Drula E."/>
            <person name="Courty P.E."/>
            <person name="Kohler A."/>
            <person name="Kuo A."/>
            <person name="LaButti K."/>
            <person name="Pangilinan J."/>
            <person name="Lipzen A."/>
            <person name="Riley R."/>
            <person name="Andreopoulos W."/>
            <person name="He G."/>
            <person name="Johnson J."/>
            <person name="Nolan M."/>
            <person name="Tritt A."/>
            <person name="Barry K.W."/>
            <person name="Grigoriev I.V."/>
            <person name="Nagy L.G."/>
            <person name="Hibbett D."/>
            <person name="Henrissat B."/>
            <person name="Matheny P.B."/>
            <person name="Labbe J."/>
            <person name="Martin F.M."/>
        </authorList>
    </citation>
    <scope>NUCLEOTIDE SEQUENCE</scope>
    <source>
        <strain evidence="1">BPL690</strain>
    </source>
</reference>
<evidence type="ECO:0000313" key="2">
    <source>
        <dbReference type="Proteomes" id="UP001203297"/>
    </source>
</evidence>
<dbReference type="InterPro" id="IPR011009">
    <property type="entry name" value="Kinase-like_dom_sf"/>
</dbReference>
<dbReference type="Proteomes" id="UP001203297">
    <property type="component" value="Unassembled WGS sequence"/>
</dbReference>
<evidence type="ECO:0008006" key="3">
    <source>
        <dbReference type="Google" id="ProtNLM"/>
    </source>
</evidence>
<accession>A0AAD4QRE9</accession>
<dbReference type="AlphaFoldDB" id="A0AAD4QRE9"/>
<dbReference type="EMBL" id="WTXG01000003">
    <property type="protein sequence ID" value="KAI0306240.1"/>
    <property type="molecule type" value="Genomic_DNA"/>
</dbReference>
<dbReference type="SUPFAM" id="SSF56112">
    <property type="entry name" value="Protein kinase-like (PK-like)"/>
    <property type="match status" value="1"/>
</dbReference>
<protein>
    <recommendedName>
        <fullName evidence="3">Protein kinase domain-containing protein</fullName>
    </recommendedName>
</protein>
<evidence type="ECO:0000313" key="1">
    <source>
        <dbReference type="EMBL" id="KAI0306240.1"/>
    </source>
</evidence>
<comment type="caution">
    <text evidence="1">The sequence shown here is derived from an EMBL/GenBank/DDBJ whole genome shotgun (WGS) entry which is preliminary data.</text>
</comment>